<dbReference type="PROSITE" id="PS51635">
    <property type="entry name" value="PNPLA"/>
    <property type="match status" value="1"/>
</dbReference>
<feature type="short sequence motif" description="GXSXG" evidence="4">
    <location>
        <begin position="82"/>
        <end position="86"/>
    </location>
</feature>
<dbReference type="InterPro" id="IPR016035">
    <property type="entry name" value="Acyl_Trfase/lysoPLipase"/>
</dbReference>
<dbReference type="Gene3D" id="3.40.1090.10">
    <property type="entry name" value="Cytosolic phospholipase A2 catalytic domain"/>
    <property type="match status" value="2"/>
</dbReference>
<dbReference type="OrthoDB" id="9770965at2"/>
<protein>
    <recommendedName>
        <fullName evidence="6">PNPLA domain-containing protein</fullName>
    </recommendedName>
</protein>
<dbReference type="InterPro" id="IPR050301">
    <property type="entry name" value="NTE"/>
</dbReference>
<dbReference type="SUPFAM" id="SSF52151">
    <property type="entry name" value="FabD/lysophospholipase-like"/>
    <property type="match status" value="1"/>
</dbReference>
<dbReference type="AlphaFoldDB" id="A0A0L8V7Z9"/>
<dbReference type="InterPro" id="IPR043864">
    <property type="entry name" value="Omp85-like_dom"/>
</dbReference>
<feature type="domain" description="PNPLA" evidence="6">
    <location>
        <begin position="51"/>
        <end position="242"/>
    </location>
</feature>
<accession>A0A0L8V7Z9</accession>
<dbReference type="GO" id="GO:0016787">
    <property type="term" value="F:hydrolase activity"/>
    <property type="evidence" value="ECO:0007669"/>
    <property type="project" value="UniProtKB-UniRule"/>
</dbReference>
<reference evidence="8" key="1">
    <citation type="submission" date="2015-07" db="EMBL/GenBank/DDBJ databases">
        <title>Genome sequencing of Sunxiuqinia dokdonensis strain SK.</title>
        <authorList>
            <person name="Ahn S."/>
            <person name="Kim B.-C."/>
        </authorList>
    </citation>
    <scope>NUCLEOTIDE SEQUENCE [LARGE SCALE GENOMIC DNA]</scope>
    <source>
        <strain evidence="8">SK</strain>
    </source>
</reference>
<evidence type="ECO:0000313" key="7">
    <source>
        <dbReference type="EMBL" id="KOH44569.1"/>
    </source>
</evidence>
<keyword evidence="3 4" id="KW-0443">Lipid metabolism</keyword>
<evidence type="ECO:0000256" key="1">
    <source>
        <dbReference type="ARBA" id="ARBA00022801"/>
    </source>
</evidence>
<sequence>MKHLTIIITLTICLSFISQATVFAHKTNISGRIVNRSQSAPCQVPYPKVAVVLSGGGAKGFAHIGVLKVLEEEGIPIDIIVGTSIGSLIGGFYSIGYRADEIHEIIEKQDWEAILSDGVPRLYLSENDKELRQRYLFSLPYGDNKKLSLPLGVIKGQNVMNLFCGLAGNVPVDADFTKLPISFACVAANLETGEEVVMKNGFLPSAMFSSMAIPGVFGPSQRDGMILVDGGIVNNFPTDVAKEMGADIIIGVDIRGGFYTRKEIKSMGEIVGQMVNFLGMEKGAANSGLCDLTIRPDITGYSVSSFTGEAADTLVLRGEEAAGLVRDQLRELKEKYQLRPREKSREFIAPEKWEIDDVNLTGAKQINEAFLLKRLNLPVPGNYSYEEIKNAIDRIYGYGGFEKIYFTLNDHTNGGKTLELIITTEKEFSMNIGFKVNTTDAAALLLNVTRKNYSNTFGLLSATAELSANPGFSMMAETNKNDFPTAGAEIRGKYQNYNIYEKGTKLVNADLFYASGAIYLYQSFLRRYNFGLGLQEEYFSGDAFIKSNSFPDVSAAKVDRFNTNVYSYFSLDNMDDFYFPSKGTNLYAEFSLDADFKDEKVNSALLLKMKNVIPFRHNTALLFNLYGRALFSPDYLMTKSTFIGGDSYSQYFSYHLPFYGIPPVAVGERYAAIGLLGLRLKLSGSQYISFMYNVLQQGSLPTDWIEASMVHGGGIKYSMKTMVGPVDIGFGYSNLNNDLTFSANLGYWF</sequence>
<dbReference type="PANTHER" id="PTHR14226:SF76">
    <property type="entry name" value="NTE FAMILY PROTEIN RSSA"/>
    <property type="match status" value="1"/>
</dbReference>
<dbReference type="STRING" id="1409788.NC99_26480"/>
<dbReference type="CDD" id="cd07205">
    <property type="entry name" value="Pat_PNPLA6_PNPLA7_NTE1_like"/>
    <property type="match status" value="1"/>
</dbReference>
<evidence type="ECO:0000313" key="8">
    <source>
        <dbReference type="Proteomes" id="UP000036958"/>
    </source>
</evidence>
<keyword evidence="1 4" id="KW-0378">Hydrolase</keyword>
<dbReference type="InterPro" id="IPR002641">
    <property type="entry name" value="PNPLA_dom"/>
</dbReference>
<keyword evidence="2 4" id="KW-0442">Lipid degradation</keyword>
<dbReference type="PANTHER" id="PTHR14226">
    <property type="entry name" value="NEUROPATHY TARGET ESTERASE/SWISS CHEESE D.MELANOGASTER"/>
    <property type="match status" value="1"/>
</dbReference>
<evidence type="ECO:0000256" key="3">
    <source>
        <dbReference type="ARBA" id="ARBA00023098"/>
    </source>
</evidence>
<organism evidence="7 8">
    <name type="scientific">Sunxiuqinia dokdonensis</name>
    <dbReference type="NCBI Taxonomy" id="1409788"/>
    <lineage>
        <taxon>Bacteria</taxon>
        <taxon>Pseudomonadati</taxon>
        <taxon>Bacteroidota</taxon>
        <taxon>Bacteroidia</taxon>
        <taxon>Marinilabiliales</taxon>
        <taxon>Prolixibacteraceae</taxon>
        <taxon>Sunxiuqinia</taxon>
    </lineage>
</organism>
<dbReference type="RefSeq" id="WP_082326460.1">
    <property type="nucleotide sequence ID" value="NZ_LGIA01000160.1"/>
</dbReference>
<dbReference type="Pfam" id="PF19143">
    <property type="entry name" value="Omp85_2"/>
    <property type="match status" value="1"/>
</dbReference>
<keyword evidence="8" id="KW-1185">Reference proteome</keyword>
<dbReference type="EMBL" id="LGIA01000160">
    <property type="protein sequence ID" value="KOH44569.1"/>
    <property type="molecule type" value="Genomic_DNA"/>
</dbReference>
<proteinExistence type="predicted"/>
<evidence type="ECO:0000259" key="6">
    <source>
        <dbReference type="PROSITE" id="PS51635"/>
    </source>
</evidence>
<dbReference type="Proteomes" id="UP000036958">
    <property type="component" value="Unassembled WGS sequence"/>
</dbReference>
<feature type="signal peptide" evidence="5">
    <location>
        <begin position="1"/>
        <end position="20"/>
    </location>
</feature>
<feature type="short sequence motif" description="DGA/G" evidence="4">
    <location>
        <begin position="229"/>
        <end position="231"/>
    </location>
</feature>
<comment type="caution">
    <text evidence="7">The sequence shown here is derived from an EMBL/GenBank/DDBJ whole genome shotgun (WGS) entry which is preliminary data.</text>
</comment>
<evidence type="ECO:0000256" key="5">
    <source>
        <dbReference type="SAM" id="SignalP"/>
    </source>
</evidence>
<feature type="chain" id="PRO_5005591662" description="PNPLA domain-containing protein" evidence="5">
    <location>
        <begin position="21"/>
        <end position="749"/>
    </location>
</feature>
<feature type="active site" description="Proton acceptor" evidence="4">
    <location>
        <position position="229"/>
    </location>
</feature>
<dbReference type="Gene3D" id="3.10.20.310">
    <property type="entry name" value="membrane protein fhac"/>
    <property type="match status" value="1"/>
</dbReference>
<gene>
    <name evidence="7" type="ORF">NC99_26480</name>
</gene>
<evidence type="ECO:0000256" key="2">
    <source>
        <dbReference type="ARBA" id="ARBA00022963"/>
    </source>
</evidence>
<name>A0A0L8V7Z9_9BACT</name>
<feature type="active site" description="Nucleophile" evidence="4">
    <location>
        <position position="84"/>
    </location>
</feature>
<dbReference type="Pfam" id="PF01734">
    <property type="entry name" value="Patatin"/>
    <property type="match status" value="1"/>
</dbReference>
<dbReference type="GO" id="GO:0016042">
    <property type="term" value="P:lipid catabolic process"/>
    <property type="evidence" value="ECO:0007669"/>
    <property type="project" value="UniProtKB-UniRule"/>
</dbReference>
<evidence type="ECO:0000256" key="4">
    <source>
        <dbReference type="PROSITE-ProRule" id="PRU01161"/>
    </source>
</evidence>
<keyword evidence="5" id="KW-0732">Signal</keyword>
<feature type="short sequence motif" description="GXGXXG" evidence="4">
    <location>
        <begin position="55"/>
        <end position="60"/>
    </location>
</feature>